<dbReference type="InterPro" id="IPR010339">
    <property type="entry name" value="TIP49_P-loop"/>
</dbReference>
<dbReference type="InterPro" id="IPR027417">
    <property type="entry name" value="P-loop_NTPase"/>
</dbReference>
<dbReference type="Gene3D" id="2.40.50.360">
    <property type="entry name" value="RuvB-like helicase, domain II"/>
    <property type="match status" value="1"/>
</dbReference>
<evidence type="ECO:0000256" key="11">
    <source>
        <dbReference type="ARBA" id="ARBA00023163"/>
    </source>
</evidence>
<dbReference type="SMART" id="SM00382">
    <property type="entry name" value="AAA"/>
    <property type="match status" value="1"/>
</dbReference>
<dbReference type="GO" id="GO:0006325">
    <property type="term" value="P:chromatin organization"/>
    <property type="evidence" value="ECO:0007669"/>
    <property type="project" value="UniProtKB-KW"/>
</dbReference>
<dbReference type="OrthoDB" id="10060499at2759"/>
<dbReference type="FunFam" id="3.40.50.300:FF:002221">
    <property type="entry name" value="RuvB-like 2"/>
    <property type="match status" value="2"/>
</dbReference>
<evidence type="ECO:0000313" key="18">
    <source>
        <dbReference type="Proteomes" id="UP000242474"/>
    </source>
</evidence>
<keyword evidence="7 15" id="KW-0067">ATP-binding</keyword>
<feature type="domain" description="AAA+ ATPase" evidence="16">
    <location>
        <begin position="81"/>
        <end position="359"/>
    </location>
</feature>
<dbReference type="GO" id="GO:0006281">
    <property type="term" value="P:DNA repair"/>
    <property type="evidence" value="ECO:0007669"/>
    <property type="project" value="UniProtKB-KW"/>
</dbReference>
<evidence type="ECO:0000256" key="10">
    <source>
        <dbReference type="ARBA" id="ARBA00023159"/>
    </source>
</evidence>
<proteinExistence type="inferred from homology"/>
<dbReference type="Pfam" id="PF17856">
    <property type="entry name" value="TIP49_C"/>
    <property type="match status" value="1"/>
</dbReference>
<dbReference type="SUPFAM" id="SSF52540">
    <property type="entry name" value="P-loop containing nucleoside triphosphate hydrolases"/>
    <property type="match status" value="1"/>
</dbReference>
<evidence type="ECO:0000256" key="14">
    <source>
        <dbReference type="ARBA" id="ARBA00047995"/>
    </source>
</evidence>
<dbReference type="PANTHER" id="PTHR11093">
    <property type="entry name" value="RUVB-RELATED REPTIN AND PONTIN"/>
    <property type="match status" value="1"/>
</dbReference>
<dbReference type="Gene3D" id="1.10.8.60">
    <property type="match status" value="1"/>
</dbReference>
<comment type="function">
    <text evidence="15">DNA helicase participates in several chromatin remodeling complexes, including the SWR1 and the INO80 complexes.</text>
</comment>
<comment type="catalytic activity">
    <reaction evidence="14 15">
        <text>ATP + H2O = ADP + phosphate + H(+)</text>
        <dbReference type="Rhea" id="RHEA:13065"/>
        <dbReference type="ChEBI" id="CHEBI:15377"/>
        <dbReference type="ChEBI" id="CHEBI:15378"/>
        <dbReference type="ChEBI" id="CHEBI:30616"/>
        <dbReference type="ChEBI" id="CHEBI:43474"/>
        <dbReference type="ChEBI" id="CHEBI:456216"/>
        <dbReference type="EC" id="3.6.4.12"/>
    </reaction>
</comment>
<comment type="subcellular location">
    <subcellularLocation>
        <location evidence="1 15">Nucleus</location>
    </subcellularLocation>
</comment>
<accession>A0A2G5BFV8</accession>
<keyword evidence="8 15" id="KW-0156">Chromatin regulator</keyword>
<dbReference type="FunFam" id="1.10.8.60:FF:000010">
    <property type="entry name" value="RuvB-like helicase"/>
    <property type="match status" value="1"/>
</dbReference>
<evidence type="ECO:0000256" key="5">
    <source>
        <dbReference type="ARBA" id="ARBA00022801"/>
    </source>
</evidence>
<dbReference type="InterPro" id="IPR027238">
    <property type="entry name" value="RuvB-like"/>
</dbReference>
<reference evidence="17 18" key="1">
    <citation type="journal article" date="2015" name="Genome Biol. Evol.">
        <title>Phylogenomic analyses indicate that early fungi evolved digesting cell walls of algal ancestors of land plants.</title>
        <authorList>
            <person name="Chang Y."/>
            <person name="Wang S."/>
            <person name="Sekimoto S."/>
            <person name="Aerts A.L."/>
            <person name="Choi C."/>
            <person name="Clum A."/>
            <person name="LaButti K.M."/>
            <person name="Lindquist E.A."/>
            <person name="Yee Ngan C."/>
            <person name="Ohm R.A."/>
            <person name="Salamov A.A."/>
            <person name="Grigoriev I.V."/>
            <person name="Spatafora J.W."/>
            <person name="Berbee M.L."/>
        </authorList>
    </citation>
    <scope>NUCLEOTIDE SEQUENCE [LARGE SCALE GENOMIC DNA]</scope>
    <source>
        <strain evidence="17 18">NRRL 1564</strain>
    </source>
</reference>
<keyword evidence="4 15" id="KW-0227">DNA damage</keyword>
<comment type="similarity">
    <text evidence="2 15">Belongs to the RuvB family.</text>
</comment>
<dbReference type="AlphaFoldDB" id="A0A2G5BFV8"/>
<evidence type="ECO:0000256" key="6">
    <source>
        <dbReference type="ARBA" id="ARBA00022806"/>
    </source>
</evidence>
<evidence type="ECO:0000256" key="2">
    <source>
        <dbReference type="ARBA" id="ARBA00007519"/>
    </source>
</evidence>
<keyword evidence="13 15" id="KW-0539">Nucleus</keyword>
<dbReference type="GO" id="GO:0016887">
    <property type="term" value="F:ATP hydrolysis activity"/>
    <property type="evidence" value="ECO:0007669"/>
    <property type="project" value="RHEA"/>
</dbReference>
<dbReference type="EC" id="3.6.4.12" evidence="15"/>
<gene>
    <name evidence="17" type="ORF">COEREDRAFT_96454</name>
</gene>
<keyword evidence="9 15" id="KW-0805">Transcription regulation</keyword>
<sequence>MACIHQGGCLICRVYQLESIITSQATEVGGLERTGAHSHIRGLGLDEKLEARVNSQGMVGQLRARRAAGVILKVIKQGKISGRAILMAGAPGTGKTAIAMAMSQELGDVPFTSLSASEIFSMEMSKPESLTQAFRRSIGVRIKEETEIIEGEVVEIQIDRSVTGVGPKSGKLTLKTTDMETIYDLGQKMIDSLTKEKVMAGDVIQIDKVAGRITRLGRSFTRARDFDATGADVKFVQCPDGELQKRKEVVHMVSLHEIDVINSRQQGFLALFSGDTGEIKPEVRDQINQKISEWCEEGKAEIVPGVLFIDEIHMLDMECFSFLNRALEDTMAPVVIMASNRGMSRIRGTNYQSPHGVPLDFLDRLLIISTQAYGEEEIKQILKIRCDEEEVEMADDALSVLTKVATETSLRYAIHLISTSHLVAQKRQANKVDVADIKRVYSLFLDEARSVQYLKDYQDEYLYNEIVPGQSDSMTVDQPSASA</sequence>
<dbReference type="InterPro" id="IPR003593">
    <property type="entry name" value="AAA+_ATPase"/>
</dbReference>
<dbReference type="GO" id="GO:0031011">
    <property type="term" value="C:Ino80 complex"/>
    <property type="evidence" value="ECO:0007669"/>
    <property type="project" value="UniProtKB-ARBA"/>
</dbReference>
<evidence type="ECO:0000313" key="17">
    <source>
        <dbReference type="EMBL" id="PIA17906.1"/>
    </source>
</evidence>
<evidence type="ECO:0000256" key="1">
    <source>
        <dbReference type="ARBA" id="ARBA00004123"/>
    </source>
</evidence>
<evidence type="ECO:0000256" key="4">
    <source>
        <dbReference type="ARBA" id="ARBA00022763"/>
    </source>
</evidence>
<keyword evidence="3 15" id="KW-0547">Nucleotide-binding</keyword>
<dbReference type="Proteomes" id="UP000242474">
    <property type="component" value="Unassembled WGS sequence"/>
</dbReference>
<dbReference type="STRING" id="763665.A0A2G5BFV8"/>
<organism evidence="17 18">
    <name type="scientific">Coemansia reversa (strain ATCC 12441 / NRRL 1564)</name>
    <dbReference type="NCBI Taxonomy" id="763665"/>
    <lineage>
        <taxon>Eukaryota</taxon>
        <taxon>Fungi</taxon>
        <taxon>Fungi incertae sedis</taxon>
        <taxon>Zoopagomycota</taxon>
        <taxon>Kickxellomycotina</taxon>
        <taxon>Kickxellomycetes</taxon>
        <taxon>Kickxellales</taxon>
        <taxon>Kickxellaceae</taxon>
        <taxon>Coemansia</taxon>
    </lineage>
</organism>
<evidence type="ECO:0000259" key="16">
    <source>
        <dbReference type="SMART" id="SM00382"/>
    </source>
</evidence>
<dbReference type="InterPro" id="IPR041048">
    <property type="entry name" value="RuvB-like_C"/>
</dbReference>
<dbReference type="GO" id="GO:0003678">
    <property type="term" value="F:DNA helicase activity"/>
    <property type="evidence" value="ECO:0007669"/>
    <property type="project" value="UniProtKB-EC"/>
</dbReference>
<dbReference type="FunFam" id="2.40.50.360:FF:000002">
    <property type="entry name" value="RuvB-like helicase"/>
    <property type="match status" value="1"/>
</dbReference>
<protein>
    <recommendedName>
        <fullName evidence="15">RuvB-like helicase</fullName>
        <ecNumber evidence="15">3.6.4.12</ecNumber>
    </recommendedName>
</protein>
<evidence type="ECO:0000256" key="8">
    <source>
        <dbReference type="ARBA" id="ARBA00022853"/>
    </source>
</evidence>
<keyword evidence="18" id="KW-1185">Reference proteome</keyword>
<dbReference type="Pfam" id="PF06068">
    <property type="entry name" value="TIP49"/>
    <property type="match status" value="1"/>
</dbReference>
<keyword evidence="10" id="KW-0010">Activator</keyword>
<name>A0A2G5BFV8_COERN</name>
<dbReference type="EMBL" id="KZ303492">
    <property type="protein sequence ID" value="PIA17906.1"/>
    <property type="molecule type" value="Genomic_DNA"/>
</dbReference>
<dbReference type="Gene3D" id="3.40.50.300">
    <property type="entry name" value="P-loop containing nucleotide triphosphate hydrolases"/>
    <property type="match status" value="1"/>
</dbReference>
<evidence type="ECO:0000256" key="3">
    <source>
        <dbReference type="ARBA" id="ARBA00022741"/>
    </source>
</evidence>
<keyword evidence="12 15" id="KW-0234">DNA repair</keyword>
<keyword evidence="6 15" id="KW-0347">Helicase</keyword>
<evidence type="ECO:0000256" key="15">
    <source>
        <dbReference type="RuleBase" id="RU363048"/>
    </source>
</evidence>
<evidence type="ECO:0000256" key="9">
    <source>
        <dbReference type="ARBA" id="ARBA00023015"/>
    </source>
</evidence>
<keyword evidence="11 15" id="KW-0804">Transcription</keyword>
<evidence type="ECO:0000256" key="12">
    <source>
        <dbReference type="ARBA" id="ARBA00023204"/>
    </source>
</evidence>
<evidence type="ECO:0000256" key="7">
    <source>
        <dbReference type="ARBA" id="ARBA00022840"/>
    </source>
</evidence>
<evidence type="ECO:0000256" key="13">
    <source>
        <dbReference type="ARBA" id="ARBA00023242"/>
    </source>
</evidence>
<dbReference type="GO" id="GO:0005524">
    <property type="term" value="F:ATP binding"/>
    <property type="evidence" value="ECO:0007669"/>
    <property type="project" value="UniProtKB-KW"/>
</dbReference>
<dbReference type="InterPro" id="IPR042487">
    <property type="entry name" value="RuvBL1/2_DNA/RNA_bd_dom"/>
</dbReference>
<dbReference type="GO" id="GO:0000812">
    <property type="term" value="C:Swr1 complex"/>
    <property type="evidence" value="ECO:0007669"/>
    <property type="project" value="UniProtKB-ARBA"/>
</dbReference>
<keyword evidence="5 15" id="KW-0378">Hydrolase</keyword>